<comment type="similarity">
    <text evidence="1">Belongs to the peptidase S28 family.</text>
</comment>
<dbReference type="Proteomes" id="UP000001514">
    <property type="component" value="Unassembled WGS sequence"/>
</dbReference>
<keyword evidence="3" id="KW-0732">Signal</keyword>
<accession>D8R0P8</accession>
<feature type="non-terminal residue" evidence="6">
    <location>
        <position position="393"/>
    </location>
</feature>
<evidence type="ECO:0000256" key="5">
    <source>
        <dbReference type="ARBA" id="ARBA00023180"/>
    </source>
</evidence>
<proteinExistence type="inferred from homology"/>
<dbReference type="AlphaFoldDB" id="D8R0P8"/>
<evidence type="ECO:0000313" key="6">
    <source>
        <dbReference type="EMBL" id="EFJ35011.1"/>
    </source>
</evidence>
<evidence type="ECO:0000256" key="1">
    <source>
        <dbReference type="ARBA" id="ARBA00011079"/>
    </source>
</evidence>
<dbReference type="PANTHER" id="PTHR11010:SF11">
    <property type="entry name" value="THYMUS-SPECIFIC SERINE PROTEASE"/>
    <property type="match status" value="1"/>
</dbReference>
<protein>
    <recommendedName>
        <fullName evidence="8">Serine carboxypeptidase S28 family protein</fullName>
    </recommendedName>
</protein>
<evidence type="ECO:0000313" key="7">
    <source>
        <dbReference type="Proteomes" id="UP000001514"/>
    </source>
</evidence>
<organism evidence="7">
    <name type="scientific">Selaginella moellendorffii</name>
    <name type="common">Spikemoss</name>
    <dbReference type="NCBI Taxonomy" id="88036"/>
    <lineage>
        <taxon>Eukaryota</taxon>
        <taxon>Viridiplantae</taxon>
        <taxon>Streptophyta</taxon>
        <taxon>Embryophyta</taxon>
        <taxon>Tracheophyta</taxon>
        <taxon>Lycopodiopsida</taxon>
        <taxon>Selaginellales</taxon>
        <taxon>Selaginellaceae</taxon>
        <taxon>Selaginella</taxon>
    </lineage>
</organism>
<evidence type="ECO:0000256" key="4">
    <source>
        <dbReference type="ARBA" id="ARBA00022801"/>
    </source>
</evidence>
<sequence>QKLDHFTPEDTRTFPQKYFELLDYFEPQRGPMFLVMCGETSCPGGYAQLTSDVAKEFGAAVVTLEHRFYGESSPFHNLTVDNLKYLTIQQSLLDHAEFIAFYQKVINAKFQKDGDNPWLVIGGSYAGALSAWFRLKFPHLVIGSWASSAVVHPILSYSAYDRQMGITAGPECKRVLQNVTSIVEKALLENGTAIKSFFDPNAVKVNVDFLAYVAEIIAVAVRKQLQRHVFVLFSDLFRFATIQAQSGRFNQLCTSVLNASATNNATKLLVTKFVFHVQSPNYQWAWKYQVCTEMGLFRVSSGPDGLFSLQINTQYYLDQCSQMFGQGIQPDVATTNLLFGGAKIAGSKIMFLNGLEDPWRHASIQNITSSSSEPSFMLDCHSCSHVQDFKTGC</sequence>
<dbReference type="EMBL" id="GL377569">
    <property type="protein sequence ID" value="EFJ35011.1"/>
    <property type="molecule type" value="Genomic_DNA"/>
</dbReference>
<gene>
    <name evidence="6" type="ORF">SELMODRAFT_63866</name>
</gene>
<dbReference type="Gene3D" id="1.20.120.980">
    <property type="entry name" value="Serine carboxypeptidase S28, SKS domain"/>
    <property type="match status" value="1"/>
</dbReference>
<dbReference type="KEGG" id="smo:SELMODRAFT_63866"/>
<keyword evidence="7" id="KW-1185">Reference proteome</keyword>
<dbReference type="InterPro" id="IPR042269">
    <property type="entry name" value="Ser_carbopepase_S28_SKS"/>
</dbReference>
<dbReference type="GO" id="GO:0008239">
    <property type="term" value="F:dipeptidyl-peptidase activity"/>
    <property type="evidence" value="ECO:0000318"/>
    <property type="project" value="GO_Central"/>
</dbReference>
<evidence type="ECO:0000256" key="2">
    <source>
        <dbReference type="ARBA" id="ARBA00022670"/>
    </source>
</evidence>
<dbReference type="HOGENOM" id="CLU_020959_4_1_1"/>
<feature type="non-terminal residue" evidence="6">
    <location>
        <position position="1"/>
    </location>
</feature>
<dbReference type="PANTHER" id="PTHR11010">
    <property type="entry name" value="PROTEASE S28 PRO-X CARBOXYPEPTIDASE-RELATED"/>
    <property type="match status" value="1"/>
</dbReference>
<dbReference type="Gramene" id="EFJ35011">
    <property type="protein sequence ID" value="EFJ35011"/>
    <property type="gene ID" value="SELMODRAFT_63866"/>
</dbReference>
<dbReference type="GO" id="GO:0070008">
    <property type="term" value="F:serine-type exopeptidase activity"/>
    <property type="evidence" value="ECO:0007669"/>
    <property type="project" value="InterPro"/>
</dbReference>
<dbReference type="InterPro" id="IPR008758">
    <property type="entry name" value="Peptidase_S28"/>
</dbReference>
<keyword evidence="2" id="KW-0645">Protease</keyword>
<evidence type="ECO:0000256" key="3">
    <source>
        <dbReference type="ARBA" id="ARBA00022729"/>
    </source>
</evidence>
<dbReference type="eggNOG" id="KOG2182">
    <property type="taxonomic scope" value="Eukaryota"/>
</dbReference>
<dbReference type="ESTHER" id="selml-d8r5d4">
    <property type="family name" value="Prolylcarboxypeptidase"/>
</dbReference>
<dbReference type="Pfam" id="PF05577">
    <property type="entry name" value="Peptidase_S28"/>
    <property type="match status" value="1"/>
</dbReference>
<keyword evidence="5" id="KW-0325">Glycoprotein</keyword>
<reference evidence="6 7" key="1">
    <citation type="journal article" date="2011" name="Science">
        <title>The Selaginella genome identifies genetic changes associated with the evolution of vascular plants.</title>
        <authorList>
            <person name="Banks J.A."/>
            <person name="Nishiyama T."/>
            <person name="Hasebe M."/>
            <person name="Bowman J.L."/>
            <person name="Gribskov M."/>
            <person name="dePamphilis C."/>
            <person name="Albert V.A."/>
            <person name="Aono N."/>
            <person name="Aoyama T."/>
            <person name="Ambrose B.A."/>
            <person name="Ashton N.W."/>
            <person name="Axtell M.J."/>
            <person name="Barker E."/>
            <person name="Barker M.S."/>
            <person name="Bennetzen J.L."/>
            <person name="Bonawitz N.D."/>
            <person name="Chapple C."/>
            <person name="Cheng C."/>
            <person name="Correa L.G."/>
            <person name="Dacre M."/>
            <person name="DeBarry J."/>
            <person name="Dreyer I."/>
            <person name="Elias M."/>
            <person name="Engstrom E.M."/>
            <person name="Estelle M."/>
            <person name="Feng L."/>
            <person name="Finet C."/>
            <person name="Floyd S.K."/>
            <person name="Frommer W.B."/>
            <person name="Fujita T."/>
            <person name="Gramzow L."/>
            <person name="Gutensohn M."/>
            <person name="Harholt J."/>
            <person name="Hattori M."/>
            <person name="Heyl A."/>
            <person name="Hirai T."/>
            <person name="Hiwatashi Y."/>
            <person name="Ishikawa M."/>
            <person name="Iwata M."/>
            <person name="Karol K.G."/>
            <person name="Koehler B."/>
            <person name="Kolukisaoglu U."/>
            <person name="Kubo M."/>
            <person name="Kurata T."/>
            <person name="Lalonde S."/>
            <person name="Li K."/>
            <person name="Li Y."/>
            <person name="Litt A."/>
            <person name="Lyons E."/>
            <person name="Manning G."/>
            <person name="Maruyama T."/>
            <person name="Michael T.P."/>
            <person name="Mikami K."/>
            <person name="Miyazaki S."/>
            <person name="Morinaga S."/>
            <person name="Murata T."/>
            <person name="Mueller-Roeber B."/>
            <person name="Nelson D.R."/>
            <person name="Obara M."/>
            <person name="Oguri Y."/>
            <person name="Olmstead R.G."/>
            <person name="Onodera N."/>
            <person name="Petersen B.L."/>
            <person name="Pils B."/>
            <person name="Prigge M."/>
            <person name="Rensing S.A."/>
            <person name="Riano-Pachon D.M."/>
            <person name="Roberts A.W."/>
            <person name="Sato Y."/>
            <person name="Scheller H.V."/>
            <person name="Schulz B."/>
            <person name="Schulz C."/>
            <person name="Shakirov E.V."/>
            <person name="Shibagaki N."/>
            <person name="Shinohara N."/>
            <person name="Shippen D.E."/>
            <person name="Soerensen I."/>
            <person name="Sotooka R."/>
            <person name="Sugimoto N."/>
            <person name="Sugita M."/>
            <person name="Sumikawa N."/>
            <person name="Tanurdzic M."/>
            <person name="Theissen G."/>
            <person name="Ulvskov P."/>
            <person name="Wakazuki S."/>
            <person name="Weng J.K."/>
            <person name="Willats W.W."/>
            <person name="Wipf D."/>
            <person name="Wolf P.G."/>
            <person name="Yang L."/>
            <person name="Zimmer A.D."/>
            <person name="Zhu Q."/>
            <person name="Mitros T."/>
            <person name="Hellsten U."/>
            <person name="Loque D."/>
            <person name="Otillar R."/>
            <person name="Salamov A."/>
            <person name="Schmutz J."/>
            <person name="Shapiro H."/>
            <person name="Lindquist E."/>
            <person name="Lucas S."/>
            <person name="Rokhsar D."/>
            <person name="Grigoriev I.V."/>
        </authorList>
    </citation>
    <scope>NUCLEOTIDE SEQUENCE [LARGE SCALE GENOMIC DNA]</scope>
</reference>
<dbReference type="GO" id="GO:0006508">
    <property type="term" value="P:proteolysis"/>
    <property type="evidence" value="ECO:0007669"/>
    <property type="project" value="UniProtKB-KW"/>
</dbReference>
<dbReference type="InParanoid" id="D8R0P8"/>
<name>D8R0P8_SELML</name>
<dbReference type="SUPFAM" id="SSF53474">
    <property type="entry name" value="alpha/beta-Hydrolases"/>
    <property type="match status" value="1"/>
</dbReference>
<keyword evidence="4" id="KW-0378">Hydrolase</keyword>
<dbReference type="Gene3D" id="3.40.50.1820">
    <property type="entry name" value="alpha/beta hydrolase"/>
    <property type="match status" value="1"/>
</dbReference>
<dbReference type="InterPro" id="IPR029058">
    <property type="entry name" value="AB_hydrolase_fold"/>
</dbReference>
<evidence type="ECO:0008006" key="8">
    <source>
        <dbReference type="Google" id="ProtNLM"/>
    </source>
</evidence>